<organism evidence="9 10">
    <name type="scientific">Lithohypha guttulata</name>
    <dbReference type="NCBI Taxonomy" id="1690604"/>
    <lineage>
        <taxon>Eukaryota</taxon>
        <taxon>Fungi</taxon>
        <taxon>Dikarya</taxon>
        <taxon>Ascomycota</taxon>
        <taxon>Pezizomycotina</taxon>
        <taxon>Eurotiomycetes</taxon>
        <taxon>Chaetothyriomycetidae</taxon>
        <taxon>Chaetothyriales</taxon>
        <taxon>Trichomeriaceae</taxon>
        <taxon>Lithohypha</taxon>
    </lineage>
</organism>
<comment type="caution">
    <text evidence="9">The sequence shown here is derived from an EMBL/GenBank/DDBJ whole genome shotgun (WGS) entry which is preliminary data.</text>
</comment>
<dbReference type="CDD" id="cd11063">
    <property type="entry name" value="CYP52"/>
    <property type="match status" value="1"/>
</dbReference>
<dbReference type="Pfam" id="PF00067">
    <property type="entry name" value="p450"/>
    <property type="match status" value="1"/>
</dbReference>
<evidence type="ECO:0000256" key="2">
    <source>
        <dbReference type="ARBA" id="ARBA00010617"/>
    </source>
</evidence>
<dbReference type="PRINTS" id="PR00463">
    <property type="entry name" value="EP450I"/>
</dbReference>
<evidence type="ECO:0000256" key="5">
    <source>
        <dbReference type="ARBA" id="ARBA00023004"/>
    </source>
</evidence>
<evidence type="ECO:0000256" key="1">
    <source>
        <dbReference type="ARBA" id="ARBA00001971"/>
    </source>
</evidence>
<keyword evidence="5 7" id="KW-0408">Iron</keyword>
<dbReference type="Gene3D" id="1.10.630.10">
    <property type="entry name" value="Cytochrome P450"/>
    <property type="match status" value="1"/>
</dbReference>
<dbReference type="PANTHER" id="PTHR24287:SF17">
    <property type="entry name" value="P450, PUTATIVE (EUROFUNG)-RELATED"/>
    <property type="match status" value="1"/>
</dbReference>
<evidence type="ECO:0000313" key="10">
    <source>
        <dbReference type="Proteomes" id="UP001345013"/>
    </source>
</evidence>
<dbReference type="InterPro" id="IPR001128">
    <property type="entry name" value="Cyt_P450"/>
</dbReference>
<dbReference type="SUPFAM" id="SSF48264">
    <property type="entry name" value="Cytochrome P450"/>
    <property type="match status" value="1"/>
</dbReference>
<keyword evidence="8" id="KW-1133">Transmembrane helix</keyword>
<name>A0ABR0K6X6_9EURO</name>
<dbReference type="InterPro" id="IPR036396">
    <property type="entry name" value="Cyt_P450_sf"/>
</dbReference>
<dbReference type="Proteomes" id="UP001345013">
    <property type="component" value="Unassembled WGS sequence"/>
</dbReference>
<keyword evidence="4 7" id="KW-0560">Oxidoreductase</keyword>
<evidence type="ECO:0000313" key="9">
    <source>
        <dbReference type="EMBL" id="KAK5089552.1"/>
    </source>
</evidence>
<evidence type="ECO:0000256" key="7">
    <source>
        <dbReference type="RuleBase" id="RU000461"/>
    </source>
</evidence>
<dbReference type="PROSITE" id="PS00086">
    <property type="entry name" value="CYTOCHROME_P450"/>
    <property type="match status" value="1"/>
</dbReference>
<keyword evidence="6 7" id="KW-0503">Monooxygenase</keyword>
<sequence>MANHIFANVSLPGIFAAAAALLLISRIYWELTTGAQRRRLIKENGCKPVKKYPHKGLSGKLFGYDTMKQNFQAAKQGRFHEMARNRNFSHQQHTIQIRNLNRDIIITIEPENVKAVLSTKFNDFSLGNLRTLTMEPVFGNGIFTSDGKSWEHSRAMIRPSFTRQQVGDLSMYEHHFQNMVAHIPKDGQTVDLQELFFRLTMDSATEFLFGKSTNTLVKGQENPGALRFTDAFTYVTERMAQDFRTARLSRFLPDQKRKDDSEFIRNFAQEIVDEALANQKDIEKGAEREKRSYTFLYELLKVTKDPYTLRSETLNVLLAGRDTTASLLAHTFHELARRPDVWSKLRAEVEELGGQPPDYETLKSMKYVKWVLNESLRLRPVVPGNTRMAIRDTVLPLGGGPDEKSPIFVPKGTPVTYSVWSMHRRKDFFGDDALEFKPERWEKLRPGWEYLPFNGGPRICIGQNFALTEASYVMIRLLQNFRRIESRDEKPWSEFLTLTMAVGNGVHVGLYQE</sequence>
<dbReference type="PANTHER" id="PTHR24287">
    <property type="entry name" value="P450, PUTATIVE (EUROFUNG)-RELATED"/>
    <property type="match status" value="1"/>
</dbReference>
<keyword evidence="7" id="KW-0349">Heme</keyword>
<comment type="similarity">
    <text evidence="2 7">Belongs to the cytochrome P450 family.</text>
</comment>
<dbReference type="InterPro" id="IPR002401">
    <property type="entry name" value="Cyt_P450_E_grp-I"/>
</dbReference>
<keyword evidence="10" id="KW-1185">Reference proteome</keyword>
<keyword evidence="8" id="KW-0472">Membrane</keyword>
<evidence type="ECO:0000256" key="6">
    <source>
        <dbReference type="ARBA" id="ARBA00023033"/>
    </source>
</evidence>
<keyword evidence="8" id="KW-0812">Transmembrane</keyword>
<dbReference type="InterPro" id="IPR047146">
    <property type="entry name" value="Cyt_P450_E_CYP52_fungi"/>
</dbReference>
<evidence type="ECO:0008006" key="11">
    <source>
        <dbReference type="Google" id="ProtNLM"/>
    </source>
</evidence>
<dbReference type="InterPro" id="IPR017972">
    <property type="entry name" value="Cyt_P450_CS"/>
</dbReference>
<evidence type="ECO:0000256" key="3">
    <source>
        <dbReference type="ARBA" id="ARBA00022723"/>
    </source>
</evidence>
<gene>
    <name evidence="9" type="ORF">LTR24_006107</name>
</gene>
<keyword evidence="3 7" id="KW-0479">Metal-binding</keyword>
<protein>
    <recommendedName>
        <fullName evidence="11">Cytochrome P450</fullName>
    </recommendedName>
</protein>
<reference evidence="9 10" key="1">
    <citation type="submission" date="2023-08" db="EMBL/GenBank/DDBJ databases">
        <title>Black Yeasts Isolated from many extreme environments.</title>
        <authorList>
            <person name="Coleine C."/>
            <person name="Stajich J.E."/>
            <person name="Selbmann L."/>
        </authorList>
    </citation>
    <scope>NUCLEOTIDE SEQUENCE [LARGE SCALE GENOMIC DNA]</scope>
    <source>
        <strain evidence="9 10">CCFEE 5885</strain>
    </source>
</reference>
<evidence type="ECO:0000256" key="8">
    <source>
        <dbReference type="SAM" id="Phobius"/>
    </source>
</evidence>
<comment type="cofactor">
    <cofactor evidence="1">
        <name>heme</name>
        <dbReference type="ChEBI" id="CHEBI:30413"/>
    </cofactor>
</comment>
<dbReference type="PRINTS" id="PR00385">
    <property type="entry name" value="P450"/>
</dbReference>
<evidence type="ECO:0000256" key="4">
    <source>
        <dbReference type="ARBA" id="ARBA00023002"/>
    </source>
</evidence>
<dbReference type="EMBL" id="JAVRRG010000075">
    <property type="protein sequence ID" value="KAK5089552.1"/>
    <property type="molecule type" value="Genomic_DNA"/>
</dbReference>
<proteinExistence type="inferred from homology"/>
<accession>A0ABR0K6X6</accession>
<feature type="transmembrane region" description="Helical" evidence="8">
    <location>
        <begin position="6"/>
        <end position="29"/>
    </location>
</feature>